<dbReference type="Proteomes" id="UP001500449">
    <property type="component" value="Unassembled WGS sequence"/>
</dbReference>
<dbReference type="Pfam" id="PF00135">
    <property type="entry name" value="COesterase"/>
    <property type="match status" value="1"/>
</dbReference>
<protein>
    <recommendedName>
        <fullName evidence="3">Carboxylic ester hydrolase</fullName>
        <ecNumber evidence="3">3.1.1.-</ecNumber>
    </recommendedName>
</protein>
<evidence type="ECO:0000256" key="3">
    <source>
        <dbReference type="RuleBase" id="RU361235"/>
    </source>
</evidence>
<reference evidence="5 6" key="1">
    <citation type="journal article" date="2019" name="Int. J. Syst. Evol. Microbiol.">
        <title>The Global Catalogue of Microorganisms (GCM) 10K type strain sequencing project: providing services to taxonomists for standard genome sequencing and annotation.</title>
        <authorList>
            <consortium name="The Broad Institute Genomics Platform"/>
            <consortium name="The Broad Institute Genome Sequencing Center for Infectious Disease"/>
            <person name="Wu L."/>
            <person name="Ma J."/>
        </authorList>
    </citation>
    <scope>NUCLEOTIDE SEQUENCE [LARGE SCALE GENOMIC DNA]</scope>
    <source>
        <strain evidence="5 6">JCM 16009</strain>
    </source>
</reference>
<dbReference type="PANTHER" id="PTHR11559">
    <property type="entry name" value="CARBOXYLESTERASE"/>
    <property type="match status" value="1"/>
</dbReference>
<keyword evidence="2 3" id="KW-0378">Hydrolase</keyword>
<proteinExistence type="inferred from homology"/>
<evidence type="ECO:0000313" key="6">
    <source>
        <dbReference type="Proteomes" id="UP001500449"/>
    </source>
</evidence>
<evidence type="ECO:0000256" key="1">
    <source>
        <dbReference type="ARBA" id="ARBA00005964"/>
    </source>
</evidence>
<name>A0ABN2MLB0_9PSEU</name>
<keyword evidence="6" id="KW-1185">Reference proteome</keyword>
<organism evidence="5 6">
    <name type="scientific">Pseudonocardia ailaonensis</name>
    <dbReference type="NCBI Taxonomy" id="367279"/>
    <lineage>
        <taxon>Bacteria</taxon>
        <taxon>Bacillati</taxon>
        <taxon>Actinomycetota</taxon>
        <taxon>Actinomycetes</taxon>
        <taxon>Pseudonocardiales</taxon>
        <taxon>Pseudonocardiaceae</taxon>
        <taxon>Pseudonocardia</taxon>
    </lineage>
</organism>
<gene>
    <name evidence="5" type="ORF">GCM10009836_02330</name>
</gene>
<accession>A0ABN2MLB0</accession>
<dbReference type="Gene3D" id="3.40.50.1820">
    <property type="entry name" value="alpha/beta hydrolase"/>
    <property type="match status" value="1"/>
</dbReference>
<dbReference type="InterPro" id="IPR050309">
    <property type="entry name" value="Type-B_Carboxylest/Lipase"/>
</dbReference>
<evidence type="ECO:0000259" key="4">
    <source>
        <dbReference type="Pfam" id="PF00135"/>
    </source>
</evidence>
<dbReference type="PROSITE" id="PS00122">
    <property type="entry name" value="CARBOXYLESTERASE_B_1"/>
    <property type="match status" value="1"/>
</dbReference>
<evidence type="ECO:0000313" key="5">
    <source>
        <dbReference type="EMBL" id="GAA1828120.1"/>
    </source>
</evidence>
<dbReference type="EMBL" id="BAAAQK010000001">
    <property type="protein sequence ID" value="GAA1828120.1"/>
    <property type="molecule type" value="Genomic_DNA"/>
</dbReference>
<dbReference type="EC" id="3.1.1.-" evidence="3"/>
<evidence type="ECO:0000256" key="2">
    <source>
        <dbReference type="ARBA" id="ARBA00022801"/>
    </source>
</evidence>
<comment type="similarity">
    <text evidence="1 3">Belongs to the type-B carboxylesterase/lipase family.</text>
</comment>
<dbReference type="InterPro" id="IPR002018">
    <property type="entry name" value="CarbesteraseB"/>
</dbReference>
<dbReference type="SUPFAM" id="SSF53474">
    <property type="entry name" value="alpha/beta-Hydrolases"/>
    <property type="match status" value="1"/>
</dbReference>
<dbReference type="InterPro" id="IPR019826">
    <property type="entry name" value="Carboxylesterase_B_AS"/>
</dbReference>
<feature type="domain" description="Carboxylesterase type B" evidence="4">
    <location>
        <begin position="6"/>
        <end position="516"/>
    </location>
</feature>
<comment type="caution">
    <text evidence="5">The sequence shown here is derived from an EMBL/GenBank/DDBJ whole genome shotgun (WGS) entry which is preliminary data.</text>
</comment>
<sequence>MVVDEDVRIDSGILRGTARPDLGVRSFLGIPYAAPPTGANRWRPPRPVVPWAGVRDATEFGPASWQLAPPSGSLFSGQESVFDEDCLTLDVWTGPAGDHDRPVIVWVHFGAFTFGSASNPLYDGARLASRGITVVTIQYRLGRLGFLAHPGLSAETGYGGSGNYGLMDQIAALEWVQRNIEAFGGDPGNVTLGGVSAGGDSAQKLRCSPLARGLFHRVIAHSGPGVAPAIDGPGNPAYASTLRAAEEAGVELFASLGIGSVADARTLDPEVIVRADLPRGRGAWVSDSAPGGLSMHRYDAGYPVVDGYVLTEPVQRSFEQGRAADIPALVGNVDDEQGGARYLPTVAAYRAYLAEKFGDRAGEAFALYPAADDTAVRRASWSLAGDEIFVMPSWNAAILHNENLGAPVWHFRFARRPPVPPAPAVLEGADVGAFHTADVLYLFGTYADRDWAWTDPDRALAERIQRAWISFARCGDPTDGGEIEWPVFDGRSPITKVWDLEDTVADILDRRRLAFWQAYWSGPGFVG</sequence>
<dbReference type="InterPro" id="IPR029058">
    <property type="entry name" value="AB_hydrolase_fold"/>
</dbReference>